<keyword evidence="2" id="KW-0808">Transferase</keyword>
<dbReference type="EMBL" id="JACRTC010000003">
    <property type="protein sequence ID" value="MBC8570399.1"/>
    <property type="molecule type" value="Genomic_DNA"/>
</dbReference>
<evidence type="ECO:0000256" key="1">
    <source>
        <dbReference type="ARBA" id="ARBA00010688"/>
    </source>
</evidence>
<dbReference type="SUPFAM" id="SSF53613">
    <property type="entry name" value="Ribokinase-like"/>
    <property type="match status" value="1"/>
</dbReference>
<dbReference type="InterPro" id="IPR029056">
    <property type="entry name" value="Ribokinase-like"/>
</dbReference>
<dbReference type="Proteomes" id="UP000660861">
    <property type="component" value="Unassembled WGS sequence"/>
</dbReference>
<proteinExistence type="inferred from homology"/>
<evidence type="ECO:0000259" key="4">
    <source>
        <dbReference type="Pfam" id="PF00294"/>
    </source>
</evidence>
<keyword evidence="6" id="KW-1185">Reference proteome</keyword>
<dbReference type="Pfam" id="PF00294">
    <property type="entry name" value="PfkB"/>
    <property type="match status" value="1"/>
</dbReference>
<dbReference type="GO" id="GO:0016301">
    <property type="term" value="F:kinase activity"/>
    <property type="evidence" value="ECO:0007669"/>
    <property type="project" value="UniProtKB-KW"/>
</dbReference>
<dbReference type="InterPro" id="IPR011611">
    <property type="entry name" value="PfkB_dom"/>
</dbReference>
<evidence type="ECO:0000256" key="3">
    <source>
        <dbReference type="ARBA" id="ARBA00022777"/>
    </source>
</evidence>
<name>A0A926EDW4_9FIRM</name>
<dbReference type="InterPro" id="IPR002173">
    <property type="entry name" value="Carboh/pur_kinase_PfkB_CS"/>
</dbReference>
<protein>
    <submittedName>
        <fullName evidence="5">Carbohydrate kinase family protein</fullName>
    </submittedName>
</protein>
<feature type="domain" description="Carbohydrate kinase PfkB" evidence="4">
    <location>
        <begin position="4"/>
        <end position="298"/>
    </location>
</feature>
<dbReference type="AlphaFoldDB" id="A0A926EDW4"/>
<gene>
    <name evidence="5" type="ORF">H8709_06095</name>
</gene>
<reference evidence="5" key="1">
    <citation type="submission" date="2020-08" db="EMBL/GenBank/DDBJ databases">
        <title>Genome public.</title>
        <authorList>
            <person name="Liu C."/>
            <person name="Sun Q."/>
        </authorList>
    </citation>
    <scope>NUCLEOTIDE SEQUENCE</scope>
    <source>
        <strain evidence="5">NSJ-54</strain>
    </source>
</reference>
<keyword evidence="3 5" id="KW-0418">Kinase</keyword>
<sequence>MALDIVTIGLACSDVALKPMVRELFERDAIHLDSIQSQSGGDAVNCAIDCQKMGLNAGVVCKVGTDMFASPILDNLKDAGVDTQGVIVDPNVRTSVSIVCIEPSGERHFAVTMDANNSLCYEDVDVDFVKNSGAKVIQYGSAVSCPNMDLGIGKLFAECQEAGMLTSCDMSCCEDMDEELKKLDGMFHHLDIYLPSMYEVTALTGKETCEEIEEFFRPYGIKMMAIKLGGDGCFVTDFKKHRYIRTFENAPVVDTTGCGDSFCAGFLTAIIKGWDIEEAAVYGNAVGSCNCQVIGANLGVRSFEDTMAFIKENIEYVPEDLRARFQ</sequence>
<dbReference type="PANTHER" id="PTHR43085:SF57">
    <property type="entry name" value="CARBOHYDRATE KINASE PFKB DOMAIN-CONTAINING PROTEIN"/>
    <property type="match status" value="1"/>
</dbReference>
<dbReference type="PANTHER" id="PTHR43085">
    <property type="entry name" value="HEXOKINASE FAMILY MEMBER"/>
    <property type="match status" value="1"/>
</dbReference>
<evidence type="ECO:0000313" key="5">
    <source>
        <dbReference type="EMBL" id="MBC8570399.1"/>
    </source>
</evidence>
<organism evidence="5 6">
    <name type="scientific">Zongyangia hominis</name>
    <dbReference type="NCBI Taxonomy" id="2763677"/>
    <lineage>
        <taxon>Bacteria</taxon>
        <taxon>Bacillati</taxon>
        <taxon>Bacillota</taxon>
        <taxon>Clostridia</taxon>
        <taxon>Eubacteriales</taxon>
        <taxon>Oscillospiraceae</taxon>
        <taxon>Zongyangia</taxon>
    </lineage>
</organism>
<comment type="caution">
    <text evidence="5">The sequence shown here is derived from an EMBL/GenBank/DDBJ whole genome shotgun (WGS) entry which is preliminary data.</text>
</comment>
<comment type="similarity">
    <text evidence="1">Belongs to the carbohydrate kinase PfkB family.</text>
</comment>
<accession>A0A926EDW4</accession>
<dbReference type="PROSITE" id="PS00583">
    <property type="entry name" value="PFKB_KINASES_1"/>
    <property type="match status" value="1"/>
</dbReference>
<dbReference type="Gene3D" id="3.40.1190.20">
    <property type="match status" value="1"/>
</dbReference>
<evidence type="ECO:0000313" key="6">
    <source>
        <dbReference type="Proteomes" id="UP000660861"/>
    </source>
</evidence>
<dbReference type="RefSeq" id="WP_262397495.1">
    <property type="nucleotide sequence ID" value="NZ_JACRTC010000003.1"/>
</dbReference>
<evidence type="ECO:0000256" key="2">
    <source>
        <dbReference type="ARBA" id="ARBA00022679"/>
    </source>
</evidence>
<dbReference type="InterPro" id="IPR050306">
    <property type="entry name" value="PfkB_Carbo_kinase"/>
</dbReference>